<sequence>MDKDTVFAIGDIHGSINELETLLKQWNPDNERLVLLGDLVDRGENPYEVLIRAQQLEKEDGAVVILGNHEQMLLDWLEQPEFKQAYYYGQGGLETINSFFKFEITNKRGPNEVAQLMKEQFEAELQFIKSRPLYFEWQNYVFVHAGVDLNLEDWKETTDKEFYWIRDEFHYGKNETDKTFIFGHTPTSILHKTEGKFDIWYSPCKTKICIDGAAAYGGVLHGIKVNKDGIISTHSISSLTRSTKYEI</sequence>
<accession>A0ABX2ZP40</accession>
<reference evidence="2 3" key="1">
    <citation type="submission" date="2016-07" db="EMBL/GenBank/DDBJ databases">
        <authorList>
            <person name="Townsley L."/>
            <person name="Shank E.A."/>
        </authorList>
    </citation>
    <scope>NUCLEOTIDE SEQUENCE [LARGE SCALE GENOMIC DNA]</scope>
    <source>
        <strain evidence="2 3">CH01</strain>
    </source>
</reference>
<dbReference type="PANTHER" id="PTHR42850:SF4">
    <property type="entry name" value="ZINC-DEPENDENT ENDOPOLYPHOSPHATASE"/>
    <property type="match status" value="1"/>
</dbReference>
<organism evidence="2 3">
    <name type="scientific">Gottfriedia luciferensis</name>
    <dbReference type="NCBI Taxonomy" id="178774"/>
    <lineage>
        <taxon>Bacteria</taxon>
        <taxon>Bacillati</taxon>
        <taxon>Bacillota</taxon>
        <taxon>Bacilli</taxon>
        <taxon>Bacillales</taxon>
        <taxon>Bacillaceae</taxon>
        <taxon>Gottfriedia</taxon>
    </lineage>
</organism>
<dbReference type="InterPro" id="IPR050126">
    <property type="entry name" value="Ap4A_hydrolase"/>
</dbReference>
<dbReference type="Proteomes" id="UP000094580">
    <property type="component" value="Unassembled WGS sequence"/>
</dbReference>
<proteinExistence type="predicted"/>
<keyword evidence="3" id="KW-1185">Reference proteome</keyword>
<dbReference type="Pfam" id="PF00149">
    <property type="entry name" value="Metallophos"/>
    <property type="match status" value="1"/>
</dbReference>
<dbReference type="InterPro" id="IPR004843">
    <property type="entry name" value="Calcineurin-like_PHP"/>
</dbReference>
<gene>
    <name evidence="2" type="ORF">BED47_07480</name>
</gene>
<name>A0ABX2ZP40_9BACI</name>
<protein>
    <recommendedName>
        <fullName evidence="1">Calcineurin-like phosphoesterase domain-containing protein</fullName>
    </recommendedName>
</protein>
<dbReference type="PANTHER" id="PTHR42850">
    <property type="entry name" value="METALLOPHOSPHOESTERASE"/>
    <property type="match status" value="1"/>
</dbReference>
<dbReference type="SUPFAM" id="SSF56300">
    <property type="entry name" value="Metallo-dependent phosphatases"/>
    <property type="match status" value="1"/>
</dbReference>
<feature type="domain" description="Calcineurin-like phosphoesterase" evidence="1">
    <location>
        <begin position="6"/>
        <end position="188"/>
    </location>
</feature>
<dbReference type="CDD" id="cd00144">
    <property type="entry name" value="MPP_PPP_family"/>
    <property type="match status" value="1"/>
</dbReference>
<dbReference type="EMBL" id="MDKC01000023">
    <property type="protein sequence ID" value="ODG91487.1"/>
    <property type="molecule type" value="Genomic_DNA"/>
</dbReference>
<evidence type="ECO:0000313" key="2">
    <source>
        <dbReference type="EMBL" id="ODG91487.1"/>
    </source>
</evidence>
<dbReference type="InterPro" id="IPR029052">
    <property type="entry name" value="Metallo-depent_PP-like"/>
</dbReference>
<evidence type="ECO:0000313" key="3">
    <source>
        <dbReference type="Proteomes" id="UP000094580"/>
    </source>
</evidence>
<comment type="caution">
    <text evidence="2">The sequence shown here is derived from an EMBL/GenBank/DDBJ whole genome shotgun (WGS) entry which is preliminary data.</text>
</comment>
<evidence type="ECO:0000259" key="1">
    <source>
        <dbReference type="Pfam" id="PF00149"/>
    </source>
</evidence>
<dbReference type="RefSeq" id="WP_069034247.1">
    <property type="nucleotide sequence ID" value="NZ_MDKC01000023.1"/>
</dbReference>
<dbReference type="Gene3D" id="3.60.21.10">
    <property type="match status" value="1"/>
</dbReference>